<keyword evidence="6 15" id="KW-1133">Transmembrane helix</keyword>
<evidence type="ECO:0000256" key="4">
    <source>
        <dbReference type="ARBA" id="ARBA00022692"/>
    </source>
</evidence>
<keyword evidence="17" id="KW-1185">Reference proteome</keyword>
<evidence type="ECO:0000256" key="10">
    <source>
        <dbReference type="ARBA" id="ARBA00023180"/>
    </source>
</evidence>
<keyword evidence="12 13" id="KW-0407">Ion channel</keyword>
<evidence type="ECO:0000256" key="7">
    <source>
        <dbReference type="ARBA" id="ARBA00023065"/>
    </source>
</evidence>
<evidence type="ECO:0000256" key="6">
    <source>
        <dbReference type="ARBA" id="ARBA00022989"/>
    </source>
</evidence>
<evidence type="ECO:0000256" key="14">
    <source>
        <dbReference type="SAM" id="MobiDB-lite"/>
    </source>
</evidence>
<dbReference type="GeneID" id="110411248"/>
<feature type="region of interest" description="Disordered" evidence="14">
    <location>
        <begin position="838"/>
        <end position="886"/>
    </location>
</feature>
<evidence type="ECO:0000313" key="17">
    <source>
        <dbReference type="Proteomes" id="UP000504621"/>
    </source>
</evidence>
<feature type="compositionally biased region" description="Low complexity" evidence="14">
    <location>
        <begin position="852"/>
        <end position="861"/>
    </location>
</feature>
<dbReference type="PANTHER" id="PTHR18966">
    <property type="entry name" value="IONOTROPIC GLUTAMATE RECEPTOR"/>
    <property type="match status" value="1"/>
</dbReference>
<dbReference type="Gene3D" id="3.40.50.2300">
    <property type="match status" value="1"/>
</dbReference>
<keyword evidence="10" id="KW-0325">Glycoprotein</keyword>
<evidence type="ECO:0000256" key="2">
    <source>
        <dbReference type="ARBA" id="ARBA00008685"/>
    </source>
</evidence>
<dbReference type="Gene3D" id="3.40.190.10">
    <property type="entry name" value="Periplasmic binding protein-like II"/>
    <property type="match status" value="1"/>
</dbReference>
<name>A0A6J0ZQQ6_9ROSI</name>
<evidence type="ECO:0000256" key="8">
    <source>
        <dbReference type="ARBA" id="ARBA00023136"/>
    </source>
</evidence>
<dbReference type="Pfam" id="PF01094">
    <property type="entry name" value="ANF_receptor"/>
    <property type="match status" value="1"/>
</dbReference>
<keyword evidence="9 13" id="KW-0675">Receptor</keyword>
<evidence type="ECO:0000256" key="11">
    <source>
        <dbReference type="ARBA" id="ARBA00023286"/>
    </source>
</evidence>
<keyword evidence="8 13" id="KW-0472">Membrane</keyword>
<dbReference type="InterPro" id="IPR015683">
    <property type="entry name" value="Ionotropic_Glu_rcpt"/>
</dbReference>
<dbReference type="InterPro" id="IPR001320">
    <property type="entry name" value="Iontro_rcpt_C"/>
</dbReference>
<accession>A0A6J0ZQQ6</accession>
<dbReference type="Gene3D" id="1.10.287.70">
    <property type="match status" value="1"/>
</dbReference>
<evidence type="ECO:0000256" key="9">
    <source>
        <dbReference type="ARBA" id="ARBA00023170"/>
    </source>
</evidence>
<keyword evidence="7 13" id="KW-0406">Ion transport</keyword>
<dbReference type="OrthoDB" id="981377at2759"/>
<comment type="function">
    <text evidence="13">Glutamate-gated receptor that probably acts as non-selective cation channel.</text>
</comment>
<evidence type="ECO:0000256" key="12">
    <source>
        <dbReference type="ARBA" id="ARBA00023303"/>
    </source>
</evidence>
<evidence type="ECO:0000256" key="3">
    <source>
        <dbReference type="ARBA" id="ARBA00022448"/>
    </source>
</evidence>
<dbReference type="SMART" id="SM00079">
    <property type="entry name" value="PBPe"/>
    <property type="match status" value="1"/>
</dbReference>
<dbReference type="AlphaFoldDB" id="A0A6J0ZQQ6"/>
<proteinExistence type="inferred from homology"/>
<feature type="transmembrane region" description="Helical" evidence="15">
    <location>
        <begin position="799"/>
        <end position="817"/>
    </location>
</feature>
<keyword evidence="3 13" id="KW-0813">Transport</keyword>
<feature type="domain" description="Ionotropic glutamate receptor C-terminal" evidence="16">
    <location>
        <begin position="439"/>
        <end position="777"/>
    </location>
</feature>
<reference evidence="18" key="1">
    <citation type="submission" date="2025-08" db="UniProtKB">
        <authorList>
            <consortium name="RefSeq"/>
        </authorList>
    </citation>
    <scope>IDENTIFICATION</scope>
    <source>
        <tissue evidence="18">Leaf</tissue>
    </source>
</reference>
<dbReference type="CDD" id="cd13686">
    <property type="entry name" value="GluR_Plant"/>
    <property type="match status" value="1"/>
</dbReference>
<dbReference type="GO" id="GO:0015276">
    <property type="term" value="F:ligand-gated monoatomic ion channel activity"/>
    <property type="evidence" value="ECO:0007669"/>
    <property type="project" value="InterPro"/>
</dbReference>
<dbReference type="SUPFAM" id="SSF53850">
    <property type="entry name" value="Periplasmic binding protein-like II"/>
    <property type="match status" value="1"/>
</dbReference>
<protein>
    <recommendedName>
        <fullName evidence="13">Glutamate receptor</fullName>
    </recommendedName>
</protein>
<dbReference type="FunFam" id="1.10.287.70:FF:000172">
    <property type="entry name" value="Glutamate receptor"/>
    <property type="match status" value="1"/>
</dbReference>
<keyword evidence="5" id="KW-0732">Signal</keyword>
<dbReference type="InterPro" id="IPR017103">
    <property type="entry name" value="Iontropic_Glu_rcpt_pln"/>
</dbReference>
<organism evidence="17 18">
    <name type="scientific">Herrania umbratica</name>
    <dbReference type="NCBI Taxonomy" id="108875"/>
    <lineage>
        <taxon>Eukaryota</taxon>
        <taxon>Viridiplantae</taxon>
        <taxon>Streptophyta</taxon>
        <taxon>Embryophyta</taxon>
        <taxon>Tracheophyta</taxon>
        <taxon>Spermatophyta</taxon>
        <taxon>Magnoliopsida</taxon>
        <taxon>eudicotyledons</taxon>
        <taxon>Gunneridae</taxon>
        <taxon>Pentapetalae</taxon>
        <taxon>rosids</taxon>
        <taxon>malvids</taxon>
        <taxon>Malvales</taxon>
        <taxon>Malvaceae</taxon>
        <taxon>Byttnerioideae</taxon>
        <taxon>Herrania</taxon>
    </lineage>
</organism>
<comment type="similarity">
    <text evidence="2 13">Belongs to the glutamate-gated ion channel (TC 1.A.10.1) family.</text>
</comment>
<dbReference type="GO" id="GO:0016020">
    <property type="term" value="C:membrane"/>
    <property type="evidence" value="ECO:0007669"/>
    <property type="project" value="UniProtKB-SubCell"/>
</dbReference>
<dbReference type="FunFam" id="3.40.50.2300:FF:000188">
    <property type="entry name" value="Glutamate receptor"/>
    <property type="match status" value="1"/>
</dbReference>
<dbReference type="Proteomes" id="UP000504621">
    <property type="component" value="Unplaced"/>
</dbReference>
<comment type="subcellular location">
    <subcellularLocation>
        <location evidence="1">Membrane</location>
        <topology evidence="1">Multi-pass membrane protein</topology>
    </subcellularLocation>
</comment>
<evidence type="ECO:0000256" key="15">
    <source>
        <dbReference type="SAM" id="Phobius"/>
    </source>
</evidence>
<dbReference type="Pfam" id="PF00060">
    <property type="entry name" value="Lig_chan"/>
    <property type="match status" value="1"/>
</dbReference>
<evidence type="ECO:0000256" key="5">
    <source>
        <dbReference type="ARBA" id="ARBA00022729"/>
    </source>
</evidence>
<evidence type="ECO:0000256" key="13">
    <source>
        <dbReference type="PIRNR" id="PIRNR037090"/>
    </source>
</evidence>
<evidence type="ECO:0000259" key="16">
    <source>
        <dbReference type="SMART" id="SM00079"/>
    </source>
</evidence>
<dbReference type="FunFam" id="3.40.190.10:FF:000217">
    <property type="entry name" value="Glutamate receptor"/>
    <property type="match status" value="1"/>
</dbReference>
<dbReference type="SUPFAM" id="SSF53822">
    <property type="entry name" value="Periplasmic binding protein-like I"/>
    <property type="match status" value="1"/>
</dbReference>
<feature type="transmembrane region" description="Helical" evidence="15">
    <location>
        <begin position="556"/>
        <end position="576"/>
    </location>
</feature>
<dbReference type="InterPro" id="IPR028082">
    <property type="entry name" value="Peripla_BP_I"/>
</dbReference>
<dbReference type="PIRSF" id="PIRSF037090">
    <property type="entry name" value="Iontro_Glu-like_rcpt_pln"/>
    <property type="match status" value="1"/>
</dbReference>
<dbReference type="RefSeq" id="XP_021276990.1">
    <property type="nucleotide sequence ID" value="XM_021421315.1"/>
</dbReference>
<keyword evidence="11 13" id="KW-1071">Ligand-gated ion channel</keyword>
<sequence length="886" mass="98656">MLNSKYFLPLFFVFFFSLFSIGFITVKSETAGNVRNGTRDSTRLVYNASVVLDGNSKMGAMANICLSMALSDFYAKHPSYNTRLSLQRWDSLNGLAAASSECLPQRSAEASFAIELGGSSSPSQSPCIIRTAIVDFSRLAKATVAILENFEWNEVILVYEDMEYGKAIIPYLTGAIENMDITLSCKSAIPNSAEDFQILEELKVLMTMQSKVFVVHMTTNLASRLFFLANMAGMMSEGFAWLVTDGLSSFVDTMGMDAIALDSMKSVIGVRPYVPKTEALKNFETRYKTLSLMKQHNEASELNLFGLWAYDTIWALAMTVERIGAVNSGFLKETMSKTSAVPRITEIGPRGLLEEILSTSFTGISGDFDLVNGQLHPSAFEIVNLTGKGEGIIGYWTPNQGISRHVASARNKLKKIIIPGETRRTLNERSMPTVRDKWRIGVPSKTGFTEFVNLHPGSNDNELPGFSIEVFKAVWEAALPGTEYEFKFIDRTYDELCCQVKEKKIDAAVGDISIVASRVNCVDFTLPYLESGVTMLIKVSHNGPTDMWIFMKPLSWDLWLTIIAICIFIGIVVRVLDRRENTEFSGSRRKQLSSILMFPCLSVAVPQRDMVVTNCSKLVLVLWIFLAFILIQSYTANLSSILTVNQLQPTIPSLRELRKQYIGYQNQSFVKDFLISQLQFKESMLKPYSSVDDFQEALCKGSGNEGVAAIFDEIPYIKVFLAEYSTGYMMVGPTYRTDGLGFALPIGSPFVSNFSRAILNFTQGKYMSPIEKKYFGKISIYQDETGPISSSSPSLSTKSFAGLFIIIGVVVLLALVVSENHILGRLIQRYVFHNSHDVSGSRVEPTTEMTGTNNPQENTNQENHESNQISNRDESREEAILEVHSS</sequence>
<feature type="transmembrane region" description="Helical" evidence="15">
    <location>
        <begin position="618"/>
        <end position="636"/>
    </location>
</feature>
<keyword evidence="4 15" id="KW-0812">Transmembrane</keyword>
<feature type="transmembrane region" description="Helical" evidence="15">
    <location>
        <begin position="6"/>
        <end position="26"/>
    </location>
</feature>
<evidence type="ECO:0000256" key="1">
    <source>
        <dbReference type="ARBA" id="ARBA00004141"/>
    </source>
</evidence>
<gene>
    <name evidence="18" type="primary">LOC110411248</name>
</gene>
<dbReference type="InterPro" id="IPR001828">
    <property type="entry name" value="ANF_lig-bd_rcpt"/>
</dbReference>
<feature type="compositionally biased region" description="Basic and acidic residues" evidence="14">
    <location>
        <begin position="871"/>
        <end position="886"/>
    </location>
</feature>
<evidence type="ECO:0000313" key="18">
    <source>
        <dbReference type="RefSeq" id="XP_021276990.1"/>
    </source>
</evidence>